<dbReference type="EMBL" id="CP042997">
    <property type="protein sequence ID" value="QEH34828.1"/>
    <property type="molecule type" value="Genomic_DNA"/>
</dbReference>
<dbReference type="AlphaFoldDB" id="A0A5B9W2M4"/>
<protein>
    <submittedName>
        <fullName evidence="2">Uncharacterized protein</fullName>
    </submittedName>
</protein>
<dbReference type="Proteomes" id="UP000324233">
    <property type="component" value="Chromosome"/>
</dbReference>
<evidence type="ECO:0000256" key="1">
    <source>
        <dbReference type="SAM" id="SignalP"/>
    </source>
</evidence>
<evidence type="ECO:0000313" key="3">
    <source>
        <dbReference type="Proteomes" id="UP000324233"/>
    </source>
</evidence>
<dbReference type="PROSITE" id="PS51257">
    <property type="entry name" value="PROKAR_LIPOPROTEIN"/>
    <property type="match status" value="1"/>
</dbReference>
<feature type="signal peptide" evidence="1">
    <location>
        <begin position="1"/>
        <end position="21"/>
    </location>
</feature>
<proteinExistence type="predicted"/>
<evidence type="ECO:0000313" key="2">
    <source>
        <dbReference type="EMBL" id="QEH34828.1"/>
    </source>
</evidence>
<dbReference type="KEGG" id="agv:OJF2_33730"/>
<organism evidence="2 3">
    <name type="scientific">Aquisphaera giovannonii</name>
    <dbReference type="NCBI Taxonomy" id="406548"/>
    <lineage>
        <taxon>Bacteria</taxon>
        <taxon>Pseudomonadati</taxon>
        <taxon>Planctomycetota</taxon>
        <taxon>Planctomycetia</taxon>
        <taxon>Isosphaerales</taxon>
        <taxon>Isosphaeraceae</taxon>
        <taxon>Aquisphaera</taxon>
    </lineage>
</organism>
<sequence length="122" mass="12699" precursor="true">MRRLVTTLLTGLLLACPLLCGGDEIGHGAQHESAPGDAGGKHAPCQCPDGDDNCICRGAVEANAARTNALLDSADARPLFVPASQPWLAPPAHHLTPEGSTTGLASLGESLTIRAYLQNFRF</sequence>
<reference evidence="2 3" key="1">
    <citation type="submission" date="2019-08" db="EMBL/GenBank/DDBJ databases">
        <title>Deep-cultivation of Planctomycetes and their phenomic and genomic characterization uncovers novel biology.</title>
        <authorList>
            <person name="Wiegand S."/>
            <person name="Jogler M."/>
            <person name="Boedeker C."/>
            <person name="Pinto D."/>
            <person name="Vollmers J."/>
            <person name="Rivas-Marin E."/>
            <person name="Kohn T."/>
            <person name="Peeters S.H."/>
            <person name="Heuer A."/>
            <person name="Rast P."/>
            <person name="Oberbeckmann S."/>
            <person name="Bunk B."/>
            <person name="Jeske O."/>
            <person name="Meyerdierks A."/>
            <person name="Storesund J.E."/>
            <person name="Kallscheuer N."/>
            <person name="Luecker S."/>
            <person name="Lage O.M."/>
            <person name="Pohl T."/>
            <person name="Merkel B.J."/>
            <person name="Hornburger P."/>
            <person name="Mueller R.-W."/>
            <person name="Bruemmer F."/>
            <person name="Labrenz M."/>
            <person name="Spormann A.M."/>
            <person name="Op den Camp H."/>
            <person name="Overmann J."/>
            <person name="Amann R."/>
            <person name="Jetten M.S.M."/>
            <person name="Mascher T."/>
            <person name="Medema M.H."/>
            <person name="Devos D.P."/>
            <person name="Kaster A.-K."/>
            <person name="Ovreas L."/>
            <person name="Rohde M."/>
            <person name="Galperin M.Y."/>
            <person name="Jogler C."/>
        </authorList>
    </citation>
    <scope>NUCLEOTIDE SEQUENCE [LARGE SCALE GENOMIC DNA]</scope>
    <source>
        <strain evidence="2 3">OJF2</strain>
    </source>
</reference>
<keyword evidence="1" id="KW-0732">Signal</keyword>
<dbReference type="RefSeq" id="WP_148594699.1">
    <property type="nucleotide sequence ID" value="NZ_CP042997.1"/>
</dbReference>
<accession>A0A5B9W2M4</accession>
<dbReference type="OrthoDB" id="290074at2"/>
<gene>
    <name evidence="2" type="ORF">OJF2_33730</name>
</gene>
<name>A0A5B9W2M4_9BACT</name>
<feature type="chain" id="PRO_5022886933" evidence="1">
    <location>
        <begin position="22"/>
        <end position="122"/>
    </location>
</feature>
<keyword evidence="3" id="KW-1185">Reference proteome</keyword>